<evidence type="ECO:0000313" key="2">
    <source>
        <dbReference type="Proteomes" id="UP000218209"/>
    </source>
</evidence>
<organism evidence="1 2">
    <name type="scientific">Porphyra umbilicalis</name>
    <name type="common">Purple laver</name>
    <name type="synonym">Red alga</name>
    <dbReference type="NCBI Taxonomy" id="2786"/>
    <lineage>
        <taxon>Eukaryota</taxon>
        <taxon>Rhodophyta</taxon>
        <taxon>Bangiophyceae</taxon>
        <taxon>Bangiales</taxon>
        <taxon>Bangiaceae</taxon>
        <taxon>Porphyra</taxon>
    </lineage>
</organism>
<protein>
    <submittedName>
        <fullName evidence="1">Uncharacterized protein</fullName>
    </submittedName>
</protein>
<dbReference type="AlphaFoldDB" id="A0A1X6NWJ0"/>
<reference evidence="1 2" key="1">
    <citation type="submission" date="2017-03" db="EMBL/GenBank/DDBJ databases">
        <title>WGS assembly of Porphyra umbilicalis.</title>
        <authorList>
            <person name="Brawley S.H."/>
            <person name="Blouin N.A."/>
            <person name="Ficko-Blean E."/>
            <person name="Wheeler G.L."/>
            <person name="Lohr M."/>
            <person name="Goodson H.V."/>
            <person name="Jenkins J.W."/>
            <person name="Blaby-Haas C.E."/>
            <person name="Helliwell K.E."/>
            <person name="Chan C."/>
            <person name="Marriage T."/>
            <person name="Bhattacharya D."/>
            <person name="Klein A.S."/>
            <person name="Badis Y."/>
            <person name="Brodie J."/>
            <person name="Cao Y."/>
            <person name="Collen J."/>
            <person name="Dittami S.M."/>
            <person name="Gachon C.M."/>
            <person name="Green B.R."/>
            <person name="Karpowicz S."/>
            <person name="Kim J.W."/>
            <person name="Kudahl U."/>
            <person name="Lin S."/>
            <person name="Michel G."/>
            <person name="Mittag M."/>
            <person name="Olson B.J."/>
            <person name="Pangilinan J."/>
            <person name="Peng Y."/>
            <person name="Qiu H."/>
            <person name="Shu S."/>
            <person name="Singer J.T."/>
            <person name="Smith A.G."/>
            <person name="Sprecher B.N."/>
            <person name="Wagner V."/>
            <person name="Wang W."/>
            <person name="Wang Z.-Y."/>
            <person name="Yan J."/>
            <person name="Yarish C."/>
            <person name="Zoeuner-Riek S."/>
            <person name="Zhuang Y."/>
            <person name="Zou Y."/>
            <person name="Lindquist E.A."/>
            <person name="Grimwood J."/>
            <person name="Barry K."/>
            <person name="Rokhsar D.S."/>
            <person name="Schmutz J."/>
            <person name="Stiller J.W."/>
            <person name="Grossman A.R."/>
            <person name="Prochnik S.E."/>
        </authorList>
    </citation>
    <scope>NUCLEOTIDE SEQUENCE [LARGE SCALE GENOMIC DNA]</scope>
    <source>
        <strain evidence="1">4086291</strain>
    </source>
</reference>
<dbReference type="Proteomes" id="UP000218209">
    <property type="component" value="Unassembled WGS sequence"/>
</dbReference>
<keyword evidence="2" id="KW-1185">Reference proteome</keyword>
<sequence length="192" mass="21289">MQKSLERVAGYGDGCAASPPSVPFNASLIGRAPTLSFECYRPRTPLRFRVRADALVMTDEDGGGYNVKCAGEVIALRWAKAWQRPSFNVKKGIDIGKAFGDYNKLPDRFGDSCDAARAELGVKDVQYGPWGPGRSEFTRLLCLMTRIVRRLRDFRCDSINGPSRFSPAVLDSPWASLVTFLETVAFQYNIPV</sequence>
<gene>
    <name evidence="1" type="ORF">BU14_0390s0011</name>
</gene>
<accession>A0A1X6NWJ0</accession>
<dbReference type="EMBL" id="KV919028">
    <property type="protein sequence ID" value="OSX72974.1"/>
    <property type="molecule type" value="Genomic_DNA"/>
</dbReference>
<proteinExistence type="predicted"/>
<evidence type="ECO:0000313" key="1">
    <source>
        <dbReference type="EMBL" id="OSX72974.1"/>
    </source>
</evidence>
<name>A0A1X6NWJ0_PORUM</name>